<comment type="caution">
    <text evidence="1">The sequence shown here is derived from an EMBL/GenBank/DDBJ whole genome shotgun (WGS) entry which is preliminary data.</text>
</comment>
<sequence length="75" mass="7890">MSVWTTGTSGLETVLATLGTSIHHKGSHGNTIVLTQPGNSQSNGSSIHLGHHTYVNPAAPQFVYKSNLGSGYQQK</sequence>
<evidence type="ECO:0000313" key="1">
    <source>
        <dbReference type="EMBL" id="KAJ6644363.1"/>
    </source>
</evidence>
<dbReference type="AlphaFoldDB" id="A0A9Q0N699"/>
<name>A0A9Q0N699_9DIPT</name>
<organism evidence="1 2">
    <name type="scientific">Pseudolycoriella hygida</name>
    <dbReference type="NCBI Taxonomy" id="35572"/>
    <lineage>
        <taxon>Eukaryota</taxon>
        <taxon>Metazoa</taxon>
        <taxon>Ecdysozoa</taxon>
        <taxon>Arthropoda</taxon>
        <taxon>Hexapoda</taxon>
        <taxon>Insecta</taxon>
        <taxon>Pterygota</taxon>
        <taxon>Neoptera</taxon>
        <taxon>Endopterygota</taxon>
        <taxon>Diptera</taxon>
        <taxon>Nematocera</taxon>
        <taxon>Sciaroidea</taxon>
        <taxon>Sciaridae</taxon>
        <taxon>Pseudolycoriella</taxon>
    </lineage>
</organism>
<reference evidence="1" key="1">
    <citation type="submission" date="2022-07" db="EMBL/GenBank/DDBJ databases">
        <authorList>
            <person name="Trinca V."/>
            <person name="Uliana J.V.C."/>
            <person name="Torres T.T."/>
            <person name="Ward R.J."/>
            <person name="Monesi N."/>
        </authorList>
    </citation>
    <scope>NUCLEOTIDE SEQUENCE</scope>
    <source>
        <strain evidence="1">HSMRA1968</strain>
        <tissue evidence="1">Whole embryos</tissue>
    </source>
</reference>
<gene>
    <name evidence="1" type="ORF">Bhyg_09331</name>
</gene>
<keyword evidence="2" id="KW-1185">Reference proteome</keyword>
<protein>
    <submittedName>
        <fullName evidence="1">Uncharacterized protein</fullName>
    </submittedName>
</protein>
<dbReference type="EMBL" id="WJQU01000002">
    <property type="protein sequence ID" value="KAJ6644363.1"/>
    <property type="molecule type" value="Genomic_DNA"/>
</dbReference>
<accession>A0A9Q0N699</accession>
<proteinExistence type="predicted"/>
<dbReference type="Proteomes" id="UP001151699">
    <property type="component" value="Chromosome B"/>
</dbReference>
<evidence type="ECO:0000313" key="2">
    <source>
        <dbReference type="Proteomes" id="UP001151699"/>
    </source>
</evidence>